<keyword evidence="6" id="KW-0812">Transmembrane</keyword>
<dbReference type="CDD" id="cd12914">
    <property type="entry name" value="PDC1_DGC_like"/>
    <property type="match status" value="1"/>
</dbReference>
<organism evidence="15 16">
    <name type="scientific">Roseateles amylovorans</name>
    <dbReference type="NCBI Taxonomy" id="2978473"/>
    <lineage>
        <taxon>Bacteria</taxon>
        <taxon>Pseudomonadati</taxon>
        <taxon>Pseudomonadota</taxon>
        <taxon>Betaproteobacteria</taxon>
        <taxon>Burkholderiales</taxon>
        <taxon>Sphaerotilaceae</taxon>
        <taxon>Roseateles</taxon>
    </lineage>
</organism>
<feature type="modified residue" description="4-aspartylphosphate" evidence="12">
    <location>
        <position position="654"/>
    </location>
</feature>
<evidence type="ECO:0000256" key="8">
    <source>
        <dbReference type="ARBA" id="ARBA00022840"/>
    </source>
</evidence>
<keyword evidence="9" id="KW-1133">Transmembrane helix</keyword>
<dbReference type="SUPFAM" id="SSF47226">
    <property type="entry name" value="Histidine-containing phosphotransfer domain, HPT domain"/>
    <property type="match status" value="1"/>
</dbReference>
<comment type="subcellular location">
    <subcellularLocation>
        <location evidence="2">Cell membrane</location>
        <topology evidence="2">Multi-pass membrane protein</topology>
    </subcellularLocation>
</comment>
<dbReference type="InterPro" id="IPR003594">
    <property type="entry name" value="HATPase_dom"/>
</dbReference>
<dbReference type="Pfam" id="PF02743">
    <property type="entry name" value="dCache_1"/>
    <property type="match status" value="1"/>
</dbReference>
<dbReference type="Proteomes" id="UP001064933">
    <property type="component" value="Chromosome"/>
</dbReference>
<dbReference type="SUPFAM" id="SSF55874">
    <property type="entry name" value="ATPase domain of HSP90 chaperone/DNA topoisomerase II/histidine kinase"/>
    <property type="match status" value="1"/>
</dbReference>
<dbReference type="Pfam" id="PF02518">
    <property type="entry name" value="HATPase_c"/>
    <property type="match status" value="1"/>
</dbReference>
<dbReference type="CDD" id="cd12915">
    <property type="entry name" value="PDC2_DGC_like"/>
    <property type="match status" value="1"/>
</dbReference>
<dbReference type="EC" id="2.7.13.3" evidence="3"/>
<evidence type="ECO:0000256" key="12">
    <source>
        <dbReference type="PROSITE-ProRule" id="PRU00169"/>
    </source>
</evidence>
<reference evidence="15" key="1">
    <citation type="submission" date="2022-10" db="EMBL/GenBank/DDBJ databases">
        <title>Characterization and whole genome sequencing of a new Roseateles species, isolated from fresh water.</title>
        <authorList>
            <person name="Guliayeva D.Y."/>
            <person name="Akhremchuk A.E."/>
            <person name="Sikolenko M.A."/>
            <person name="Valentovich L.N."/>
            <person name="Sidarenka A.V."/>
        </authorList>
    </citation>
    <scope>NUCLEOTIDE SEQUENCE</scope>
    <source>
        <strain evidence="15">BIM B-1768</strain>
    </source>
</reference>
<feature type="domain" description="Response regulatory" evidence="14">
    <location>
        <begin position="600"/>
        <end position="721"/>
    </location>
</feature>
<evidence type="ECO:0000256" key="1">
    <source>
        <dbReference type="ARBA" id="ARBA00000085"/>
    </source>
</evidence>
<keyword evidence="11" id="KW-0472">Membrane</keyword>
<keyword evidence="5 12" id="KW-0597">Phosphoprotein</keyword>
<dbReference type="InterPro" id="IPR005467">
    <property type="entry name" value="His_kinase_dom"/>
</dbReference>
<dbReference type="PANTHER" id="PTHR45339">
    <property type="entry name" value="HYBRID SIGNAL TRANSDUCTION HISTIDINE KINASE J"/>
    <property type="match status" value="1"/>
</dbReference>
<dbReference type="PANTHER" id="PTHR45339:SF1">
    <property type="entry name" value="HYBRID SIGNAL TRANSDUCTION HISTIDINE KINASE J"/>
    <property type="match status" value="1"/>
</dbReference>
<keyword evidence="8" id="KW-0067">ATP-binding</keyword>
<evidence type="ECO:0000259" key="13">
    <source>
        <dbReference type="PROSITE" id="PS50109"/>
    </source>
</evidence>
<dbReference type="PROSITE" id="PS50109">
    <property type="entry name" value="HIS_KIN"/>
    <property type="match status" value="1"/>
</dbReference>
<accession>A0ABY6AUR5</accession>
<dbReference type="Gene3D" id="1.10.287.130">
    <property type="match status" value="1"/>
</dbReference>
<dbReference type="Gene3D" id="3.40.50.2300">
    <property type="match status" value="2"/>
</dbReference>
<protein>
    <recommendedName>
        <fullName evidence="3">histidine kinase</fullName>
        <ecNumber evidence="3">2.7.13.3</ecNumber>
    </recommendedName>
</protein>
<dbReference type="InterPro" id="IPR036097">
    <property type="entry name" value="HisK_dim/P_sf"/>
</dbReference>
<dbReference type="SMART" id="SM00388">
    <property type="entry name" value="HisKA"/>
    <property type="match status" value="1"/>
</dbReference>
<gene>
    <name evidence="15" type="ORF">N4261_15880</name>
</gene>
<evidence type="ECO:0000256" key="11">
    <source>
        <dbReference type="ARBA" id="ARBA00023136"/>
    </source>
</evidence>
<dbReference type="Gene3D" id="3.30.450.20">
    <property type="entry name" value="PAS domain"/>
    <property type="match status" value="2"/>
</dbReference>
<dbReference type="Pfam" id="PF00512">
    <property type="entry name" value="HisKA"/>
    <property type="match status" value="1"/>
</dbReference>
<keyword evidence="4" id="KW-1003">Cell membrane</keyword>
<proteinExistence type="predicted"/>
<feature type="domain" description="Response regulatory" evidence="14">
    <location>
        <begin position="753"/>
        <end position="868"/>
    </location>
</feature>
<dbReference type="Gene3D" id="1.20.120.160">
    <property type="entry name" value="HPT domain"/>
    <property type="match status" value="1"/>
</dbReference>
<dbReference type="SUPFAM" id="SSF47384">
    <property type="entry name" value="Homodimeric domain of signal transducing histidine kinase"/>
    <property type="match status" value="1"/>
</dbReference>
<evidence type="ECO:0000256" key="3">
    <source>
        <dbReference type="ARBA" id="ARBA00012438"/>
    </source>
</evidence>
<evidence type="ECO:0000256" key="9">
    <source>
        <dbReference type="ARBA" id="ARBA00022989"/>
    </source>
</evidence>
<dbReference type="RefSeq" id="WP_261756257.1">
    <property type="nucleotide sequence ID" value="NZ_CP104562.2"/>
</dbReference>
<feature type="domain" description="Histidine kinase" evidence="13">
    <location>
        <begin position="363"/>
        <end position="583"/>
    </location>
</feature>
<dbReference type="InterPro" id="IPR036890">
    <property type="entry name" value="HATPase_C_sf"/>
</dbReference>
<evidence type="ECO:0000256" key="2">
    <source>
        <dbReference type="ARBA" id="ARBA00004651"/>
    </source>
</evidence>
<name>A0ABY6AUR5_9BURK</name>
<dbReference type="PRINTS" id="PR00344">
    <property type="entry name" value="BCTRLSENSOR"/>
</dbReference>
<evidence type="ECO:0000256" key="7">
    <source>
        <dbReference type="ARBA" id="ARBA00022741"/>
    </source>
</evidence>
<dbReference type="InterPro" id="IPR003661">
    <property type="entry name" value="HisK_dim/P_dom"/>
</dbReference>
<dbReference type="CDD" id="cd16922">
    <property type="entry name" value="HATPase_EvgS-ArcB-TorS-like"/>
    <property type="match status" value="1"/>
</dbReference>
<evidence type="ECO:0000256" key="5">
    <source>
        <dbReference type="ARBA" id="ARBA00022553"/>
    </source>
</evidence>
<evidence type="ECO:0000259" key="14">
    <source>
        <dbReference type="PROSITE" id="PS50110"/>
    </source>
</evidence>
<dbReference type="CDD" id="cd00082">
    <property type="entry name" value="HisKA"/>
    <property type="match status" value="1"/>
</dbReference>
<comment type="catalytic activity">
    <reaction evidence="1">
        <text>ATP + protein L-histidine = ADP + protein N-phospho-L-histidine.</text>
        <dbReference type="EC" id="2.7.13.3"/>
    </reaction>
</comment>
<evidence type="ECO:0000256" key="6">
    <source>
        <dbReference type="ARBA" id="ARBA00022692"/>
    </source>
</evidence>
<dbReference type="InterPro" id="IPR011006">
    <property type="entry name" value="CheY-like_superfamily"/>
</dbReference>
<sequence>MPAVRSERRTWWRDHAALRLSVLLWVGLLALGGLAAFDLWQSRASAIRAAEAQVSSLALALESSLRVQFQTADRTLTRAAELFAETDVRGGEVAAFSARLGDLERLVPGTSGLRGSDEAGRVVYGVSVPSGAALNVAGRAFYDEARRAPGTVYGLPLQSRVTNSWVMPVARALRHRDQTFGGVVYLNFSMDDIAQMFRGLHTGAHGAVALFDSDRRIYWREPALPRKDEEVRRFEAPQTRQALAEGRREALYHTVSSIDGQQRVVAIRRIAGSPLYVLVSAAHDDALAEWRAHAIQVVAYVIAAMVLTAGLHRMLLRAWRAREDALQAVTAKESELAQTVQALAQSNVAVEAASRAKSTFLANMSHEIRTPMNAILGLAHLMQRDATEPRQQERLTQLQAAAGHLLQLLNDILDLSKVEAGKLMLEDIPFERDALLGGALEIVRPAAQAKGLELVLDADHLPARLRGDPKRLSQALINLLSNAVKFTEQGWVSLKAQLLAEDGDRLHLRFEVSDTGPGIPAAQQAALFHAFHQADSSTARRYGGTGLGLALTRSLAEQMGGQVDLISAPGQGSSFSFTAWLHRGDPGPAASSSVALPGRRVLVVDDLAESREALADAIGVLGMQADTASCGPTAIERLRSEQAAGRAYDLILLDWRMAPLDGAATLMEMQRQRLLPATRHILISAHDEAAMWMAAQEAGFDAVLVKPITPSALYDAMVRVLGPTTGRPSPAGGAPLDEGQCAMALRADHAGRRVLLAEDNPVNQLVAQELLTDVGLVVDLAADGAEAVRRVAQARYDLVLMDMQMPGVDGLEATRRIRAAHGSALPILAMTANAFGEDRQACLDAGMNDHVAKPVHPAVLYAALLRWLPARGASTGPAPGPSVPWTPELAAEPAAAPGMRWPLTLAEVPGLDLPQALSAAGGRGDVLRRIVQTFVDTYRHGLADLPLRPDIDWASRWPAMGHSLHGACAAIGAVELDRATLALQHAVTESHEADRLLRQARELDGALRALCDRLELALEAV</sequence>
<dbReference type="SMART" id="SM00387">
    <property type="entry name" value="HATPase_c"/>
    <property type="match status" value="1"/>
</dbReference>
<dbReference type="Pfam" id="PF00072">
    <property type="entry name" value="Response_reg"/>
    <property type="match status" value="2"/>
</dbReference>
<dbReference type="InterPro" id="IPR001789">
    <property type="entry name" value="Sig_transdc_resp-reg_receiver"/>
</dbReference>
<dbReference type="SMART" id="SM00448">
    <property type="entry name" value="REC"/>
    <property type="match status" value="2"/>
</dbReference>
<dbReference type="InterPro" id="IPR033479">
    <property type="entry name" value="dCache_1"/>
</dbReference>
<evidence type="ECO:0000256" key="4">
    <source>
        <dbReference type="ARBA" id="ARBA00022475"/>
    </source>
</evidence>
<evidence type="ECO:0000313" key="16">
    <source>
        <dbReference type="Proteomes" id="UP001064933"/>
    </source>
</evidence>
<keyword evidence="10" id="KW-0902">Two-component regulatory system</keyword>
<dbReference type="InterPro" id="IPR004358">
    <property type="entry name" value="Sig_transdc_His_kin-like_C"/>
</dbReference>
<dbReference type="PROSITE" id="PS50110">
    <property type="entry name" value="RESPONSE_REGULATORY"/>
    <property type="match status" value="2"/>
</dbReference>
<feature type="modified residue" description="4-aspartylphosphate" evidence="12">
    <location>
        <position position="802"/>
    </location>
</feature>
<dbReference type="InterPro" id="IPR036641">
    <property type="entry name" value="HPT_dom_sf"/>
</dbReference>
<evidence type="ECO:0000256" key="10">
    <source>
        <dbReference type="ARBA" id="ARBA00023012"/>
    </source>
</evidence>
<evidence type="ECO:0000313" key="15">
    <source>
        <dbReference type="EMBL" id="UXH76525.1"/>
    </source>
</evidence>
<dbReference type="Gene3D" id="3.30.565.10">
    <property type="entry name" value="Histidine kinase-like ATPase, C-terminal domain"/>
    <property type="match status" value="1"/>
</dbReference>
<dbReference type="EMBL" id="CP104562">
    <property type="protein sequence ID" value="UXH76525.1"/>
    <property type="molecule type" value="Genomic_DNA"/>
</dbReference>
<dbReference type="SUPFAM" id="SSF52172">
    <property type="entry name" value="CheY-like"/>
    <property type="match status" value="2"/>
</dbReference>
<keyword evidence="16" id="KW-1185">Reference proteome</keyword>
<dbReference type="CDD" id="cd17546">
    <property type="entry name" value="REC_hyHK_CKI1_RcsC-like"/>
    <property type="match status" value="2"/>
</dbReference>
<keyword evidence="7" id="KW-0547">Nucleotide-binding</keyword>